<dbReference type="GO" id="GO:0005576">
    <property type="term" value="C:extracellular region"/>
    <property type="evidence" value="ECO:0007669"/>
    <property type="project" value="UniProtKB-SubCell"/>
</dbReference>
<evidence type="ECO:0000313" key="8">
    <source>
        <dbReference type="Proteomes" id="UP000029713"/>
    </source>
</evidence>
<evidence type="ECO:0000259" key="5">
    <source>
        <dbReference type="Pfam" id="PF00669"/>
    </source>
</evidence>
<organism evidence="7 8">
    <name type="scientific">Modestobacter caceresii</name>
    <dbReference type="NCBI Taxonomy" id="1522368"/>
    <lineage>
        <taxon>Bacteria</taxon>
        <taxon>Bacillati</taxon>
        <taxon>Actinomycetota</taxon>
        <taxon>Actinomycetes</taxon>
        <taxon>Geodermatophilales</taxon>
        <taxon>Geodermatophilaceae</taxon>
        <taxon>Modestobacter</taxon>
    </lineage>
</organism>
<dbReference type="Gene3D" id="6.10.10.10">
    <property type="entry name" value="Flagellar export chaperone, C-terminal domain"/>
    <property type="match status" value="1"/>
</dbReference>
<dbReference type="Gene3D" id="2.30.220.10">
    <property type="entry name" value="f41 fragment of flagellin, C-terminal domain"/>
    <property type="match status" value="1"/>
</dbReference>
<dbReference type="Pfam" id="PF00669">
    <property type="entry name" value="Flagellin_N"/>
    <property type="match status" value="1"/>
</dbReference>
<dbReference type="InterPro" id="IPR001492">
    <property type="entry name" value="Flagellin"/>
</dbReference>
<evidence type="ECO:0000256" key="1">
    <source>
        <dbReference type="ARBA" id="ARBA00005709"/>
    </source>
</evidence>
<evidence type="ECO:0000313" key="7">
    <source>
        <dbReference type="EMBL" id="KGH48066.1"/>
    </source>
</evidence>
<dbReference type="InterPro" id="IPR042187">
    <property type="entry name" value="Flagellin_C_sub2"/>
</dbReference>
<dbReference type="GO" id="GO:0005198">
    <property type="term" value="F:structural molecule activity"/>
    <property type="evidence" value="ECO:0007669"/>
    <property type="project" value="UniProtKB-UniRule"/>
</dbReference>
<accession>A0A098YE75</accession>
<dbReference type="Gene3D" id="1.20.1330.10">
    <property type="entry name" value="f41 fragment of flagellin, N-terminal domain"/>
    <property type="match status" value="1"/>
</dbReference>
<comment type="function">
    <text evidence="4">Flagellin is the subunit protein which polymerizes to form the filaments of bacterial flagella.</text>
</comment>
<dbReference type="InterPro" id="IPR001029">
    <property type="entry name" value="Flagellin_N"/>
</dbReference>
<sequence length="519" mass="52713">MGLTVTTGIAAMNASRVLATNDQALRTSLERLSSGFRINRAADDAAGLTLSEGLRSRIGGTTQALRNARDGISVLQTAEGALHESAAILQRMRDLAVRAANDGAVDAAGRSAVQAELSQLRDELDRIAVTTTSHGNARLDGSWDRVFQVGAQVGETIGLRLGRGTNAVALGLADVDVTRGEPAVRTTAAVGPDGTDSPSGAALVFEGVTLVADGVAALTGTISVDGRTLDLGAVAHPDPEGDGVTNAEAVAHLKAAARAAGFSWPHDPFLDDGDDLLFRGPLPADDATAGDLAAATPVYTPVTGAPPVTVWTVLALPPDSPAAGSVVFLDAAAGGHVPRLTGTISVAGRTLDLGRVSLVDTTGDQGVSLAEALEQLGAAAQAAGLTSGDDAFTAVGDDLVFRGPVPADDATAEEVLAASPVYRPAVGAPAAIRAIDQAIGLVSAQRAELGAVQNRLEHTISSLGVALENATAAESRIRDTDMAQERTLFTRGQVLTQAGTAMLAQANQSAQRVLSLLQV</sequence>
<dbReference type="Proteomes" id="UP000029713">
    <property type="component" value="Unassembled WGS sequence"/>
</dbReference>
<evidence type="ECO:0000259" key="6">
    <source>
        <dbReference type="Pfam" id="PF00700"/>
    </source>
</evidence>
<feature type="domain" description="Flagellin C-terminal" evidence="6">
    <location>
        <begin position="433"/>
        <end position="517"/>
    </location>
</feature>
<dbReference type="SUPFAM" id="SSF64518">
    <property type="entry name" value="Phase 1 flagellin"/>
    <property type="match status" value="1"/>
</dbReference>
<reference evidence="7 8" key="1">
    <citation type="submission" date="2014-07" db="EMBL/GenBank/DDBJ databases">
        <title>Biosystematic studies on Modestobacter strains isolated from extreme hyper-arid desert soil and from historic building.</title>
        <authorList>
            <person name="Bukarasam K."/>
            <person name="Bull A."/>
            <person name="Girard G."/>
            <person name="van Wezel G."/>
            <person name="Goodfellow M."/>
        </authorList>
    </citation>
    <scope>NUCLEOTIDE SEQUENCE [LARGE SCALE GENOMIC DNA]</scope>
    <source>
        <strain evidence="7 8">KNN45-2b</strain>
    </source>
</reference>
<proteinExistence type="inferred from homology"/>
<comment type="similarity">
    <text evidence="1 4">Belongs to the bacterial flagellin family.</text>
</comment>
<dbReference type="STRING" id="1522368.IN07_04250"/>
<feature type="domain" description="Flagellin N-terminal" evidence="5">
    <location>
        <begin position="6"/>
        <end position="143"/>
    </location>
</feature>
<keyword evidence="4" id="KW-0964">Secreted</keyword>
<dbReference type="PANTHER" id="PTHR42792">
    <property type="entry name" value="FLAGELLIN"/>
    <property type="match status" value="1"/>
</dbReference>
<dbReference type="GO" id="GO:0009288">
    <property type="term" value="C:bacterial-type flagellum"/>
    <property type="evidence" value="ECO:0007669"/>
    <property type="project" value="UniProtKB-SubCell"/>
</dbReference>
<evidence type="ECO:0000256" key="3">
    <source>
        <dbReference type="ARBA" id="ARBA00023143"/>
    </source>
</evidence>
<evidence type="ECO:0000256" key="2">
    <source>
        <dbReference type="ARBA" id="ARBA00020110"/>
    </source>
</evidence>
<comment type="subcellular location">
    <subcellularLocation>
        <location evidence="4">Secreted</location>
    </subcellularLocation>
    <subcellularLocation>
        <location evidence="4">Bacterial flagellum</location>
    </subcellularLocation>
</comment>
<keyword evidence="3 4" id="KW-0975">Bacterial flagellum</keyword>
<comment type="caution">
    <text evidence="7">The sequence shown here is derived from an EMBL/GenBank/DDBJ whole genome shotgun (WGS) entry which is preliminary data.</text>
</comment>
<keyword evidence="8" id="KW-1185">Reference proteome</keyword>
<protein>
    <recommendedName>
        <fullName evidence="2 4">Flagellin</fullName>
    </recommendedName>
</protein>
<dbReference type="EMBL" id="JPMX01000012">
    <property type="protein sequence ID" value="KGH48066.1"/>
    <property type="molecule type" value="Genomic_DNA"/>
</dbReference>
<dbReference type="Pfam" id="PF00700">
    <property type="entry name" value="Flagellin_C"/>
    <property type="match status" value="1"/>
</dbReference>
<evidence type="ECO:0000256" key="4">
    <source>
        <dbReference type="RuleBase" id="RU362073"/>
    </source>
</evidence>
<name>A0A098YE75_9ACTN</name>
<dbReference type="RefSeq" id="WP_036333873.1">
    <property type="nucleotide sequence ID" value="NZ_JPMX01000012.1"/>
</dbReference>
<dbReference type="Gene3D" id="2.170.280.10">
    <property type="entry name" value="f41 fragment of flagellin, middle domain"/>
    <property type="match status" value="1"/>
</dbReference>
<dbReference type="PRINTS" id="PR00207">
    <property type="entry name" value="FLAGELLIN"/>
</dbReference>
<dbReference type="InterPro" id="IPR046358">
    <property type="entry name" value="Flagellin_C"/>
</dbReference>
<dbReference type="AlphaFoldDB" id="A0A098YE75"/>
<dbReference type="PANTHER" id="PTHR42792:SF2">
    <property type="entry name" value="FLAGELLIN"/>
    <property type="match status" value="1"/>
</dbReference>
<gene>
    <name evidence="7" type="ORF">IN07_04250</name>
</gene>